<gene>
    <name evidence="1" type="ORF">B5G22_05255</name>
</gene>
<sequence length="81" mass="9610">MNHKSGETWKIHEGAQRLNKGDNWVRKAILINSRYFDDLKRIEVEETAWKPHGTSPWMFKAITFAQLPEEHLSEFPMNRSK</sequence>
<evidence type="ECO:0000313" key="1">
    <source>
        <dbReference type="EMBL" id="OUN48585.1"/>
    </source>
</evidence>
<name>A0A1Y3UKE4_LIMRT</name>
<protein>
    <submittedName>
        <fullName evidence="1">Uncharacterized protein</fullName>
    </submittedName>
</protein>
<dbReference type="RefSeq" id="WP_086142697.1">
    <property type="nucleotide sequence ID" value="NZ_CP054657.1"/>
</dbReference>
<dbReference type="EMBL" id="NFHN01000016">
    <property type="protein sequence ID" value="OUN48585.1"/>
    <property type="molecule type" value="Genomic_DNA"/>
</dbReference>
<comment type="caution">
    <text evidence="1">The sequence shown here is derived from an EMBL/GenBank/DDBJ whole genome shotgun (WGS) entry which is preliminary data.</text>
</comment>
<organism evidence="1 2">
    <name type="scientific">Limosilactobacillus reuteri</name>
    <name type="common">Lactobacillus reuteri</name>
    <dbReference type="NCBI Taxonomy" id="1598"/>
    <lineage>
        <taxon>Bacteria</taxon>
        <taxon>Bacillati</taxon>
        <taxon>Bacillota</taxon>
        <taxon>Bacilli</taxon>
        <taxon>Lactobacillales</taxon>
        <taxon>Lactobacillaceae</taxon>
        <taxon>Limosilactobacillus</taxon>
    </lineage>
</organism>
<dbReference type="InterPro" id="IPR008489">
    <property type="entry name" value="DUF771"/>
</dbReference>
<dbReference type="Pfam" id="PF05595">
    <property type="entry name" value="DUF771"/>
    <property type="match status" value="1"/>
</dbReference>
<accession>A0A1Y3UKE4</accession>
<evidence type="ECO:0000313" key="2">
    <source>
        <dbReference type="Proteomes" id="UP000195868"/>
    </source>
</evidence>
<proteinExistence type="predicted"/>
<dbReference type="AlphaFoldDB" id="A0A1Y3UKE4"/>
<reference evidence="2" key="1">
    <citation type="submission" date="2017-04" db="EMBL/GenBank/DDBJ databases">
        <title>Function of individual gut microbiota members based on whole genome sequencing of pure cultures obtained from chicken caecum.</title>
        <authorList>
            <person name="Medvecky M."/>
            <person name="Cejkova D."/>
            <person name="Polansky O."/>
            <person name="Karasova D."/>
            <person name="Kubasova T."/>
            <person name="Cizek A."/>
            <person name="Rychlik I."/>
        </authorList>
    </citation>
    <scope>NUCLEOTIDE SEQUENCE [LARGE SCALE GENOMIC DNA]</scope>
    <source>
        <strain evidence="2">An71</strain>
    </source>
</reference>
<dbReference type="Proteomes" id="UP000195868">
    <property type="component" value="Unassembled WGS sequence"/>
</dbReference>